<protein>
    <submittedName>
        <fullName evidence="1">Uncharacterized protein</fullName>
    </submittedName>
</protein>
<dbReference type="EMBL" id="WKFB01000228">
    <property type="protein sequence ID" value="KAF6730926.1"/>
    <property type="molecule type" value="Genomic_DNA"/>
</dbReference>
<evidence type="ECO:0000313" key="1">
    <source>
        <dbReference type="EMBL" id="KAF6730926.1"/>
    </source>
</evidence>
<organism evidence="1 2">
    <name type="scientific">Oryzias melastigma</name>
    <name type="common">Marine medaka</name>
    <dbReference type="NCBI Taxonomy" id="30732"/>
    <lineage>
        <taxon>Eukaryota</taxon>
        <taxon>Metazoa</taxon>
        <taxon>Chordata</taxon>
        <taxon>Craniata</taxon>
        <taxon>Vertebrata</taxon>
        <taxon>Euteleostomi</taxon>
        <taxon>Actinopterygii</taxon>
        <taxon>Neopterygii</taxon>
        <taxon>Teleostei</taxon>
        <taxon>Neoteleostei</taxon>
        <taxon>Acanthomorphata</taxon>
        <taxon>Ovalentaria</taxon>
        <taxon>Atherinomorphae</taxon>
        <taxon>Beloniformes</taxon>
        <taxon>Adrianichthyidae</taxon>
        <taxon>Oryziinae</taxon>
        <taxon>Oryzias</taxon>
    </lineage>
</organism>
<gene>
    <name evidence="1" type="ORF">FQA47_022903</name>
</gene>
<comment type="caution">
    <text evidence="1">The sequence shown here is derived from an EMBL/GenBank/DDBJ whole genome shotgun (WGS) entry which is preliminary data.</text>
</comment>
<proteinExistence type="predicted"/>
<sequence>MAGLCVAAECVLNYPLGRNAPGAVALHRLGVGALGMIFDVVVLRSDAGLFQEIDADTGLFPETRTASVQDPSLGQGEFLSSLKWVKCEMQ</sequence>
<evidence type="ECO:0000313" key="2">
    <source>
        <dbReference type="Proteomes" id="UP000646548"/>
    </source>
</evidence>
<accession>A0A834FDV1</accession>
<name>A0A834FDV1_ORYME</name>
<dbReference type="Proteomes" id="UP000646548">
    <property type="component" value="Unassembled WGS sequence"/>
</dbReference>
<dbReference type="AlphaFoldDB" id="A0A834FDV1"/>
<reference evidence="1" key="1">
    <citation type="journal article" name="BMC Genomics">
        <title>Long-read sequencing and de novo genome assembly of marine medaka (Oryzias melastigma).</title>
        <authorList>
            <person name="Liang P."/>
            <person name="Saqib H.S.A."/>
            <person name="Ni X."/>
            <person name="Shen Y."/>
        </authorList>
    </citation>
    <scope>NUCLEOTIDE SEQUENCE</scope>
    <source>
        <strain evidence="1">Bigg-433</strain>
    </source>
</reference>